<dbReference type="SUPFAM" id="SSF52540">
    <property type="entry name" value="P-loop containing nucleoside triphosphate hydrolases"/>
    <property type="match status" value="1"/>
</dbReference>
<accession>A0A858BRQ8</accession>
<evidence type="ECO:0000256" key="6">
    <source>
        <dbReference type="ARBA" id="ARBA00021478"/>
    </source>
</evidence>
<feature type="domain" description="Phosphoribulokinase/uridine kinase" evidence="18">
    <location>
        <begin position="8"/>
        <end position="192"/>
    </location>
</feature>
<evidence type="ECO:0000256" key="17">
    <source>
        <dbReference type="RuleBase" id="RU003825"/>
    </source>
</evidence>
<dbReference type="UniPathway" id="UPA00574">
    <property type="reaction ID" value="UER00637"/>
</dbReference>
<dbReference type="Proteomes" id="UP000466848">
    <property type="component" value="Chromosome"/>
</dbReference>
<evidence type="ECO:0000256" key="10">
    <source>
        <dbReference type="ARBA" id="ARBA00022777"/>
    </source>
</evidence>
<evidence type="ECO:0000256" key="5">
    <source>
        <dbReference type="ARBA" id="ARBA00012137"/>
    </source>
</evidence>
<evidence type="ECO:0000256" key="8">
    <source>
        <dbReference type="ARBA" id="ARBA00022679"/>
    </source>
</evidence>
<dbReference type="PRINTS" id="PR00988">
    <property type="entry name" value="URIDINKINASE"/>
</dbReference>
<evidence type="ECO:0000256" key="2">
    <source>
        <dbReference type="ARBA" id="ARBA00004690"/>
    </source>
</evidence>
<dbReference type="Pfam" id="PF00485">
    <property type="entry name" value="PRK"/>
    <property type="match status" value="1"/>
</dbReference>
<evidence type="ECO:0000259" key="18">
    <source>
        <dbReference type="Pfam" id="PF00485"/>
    </source>
</evidence>
<comment type="pathway">
    <text evidence="2 16 17">Pyrimidine metabolism; UMP biosynthesis via salvage pathway; UMP from uridine: step 1/1.</text>
</comment>
<dbReference type="InterPro" id="IPR000764">
    <property type="entry name" value="Uridine_kinase-like"/>
</dbReference>
<evidence type="ECO:0000256" key="1">
    <source>
        <dbReference type="ARBA" id="ARBA00004496"/>
    </source>
</evidence>
<evidence type="ECO:0000256" key="11">
    <source>
        <dbReference type="ARBA" id="ARBA00022840"/>
    </source>
</evidence>
<dbReference type="InterPro" id="IPR026008">
    <property type="entry name" value="Uridine_kinase"/>
</dbReference>
<keyword evidence="7 16" id="KW-0963">Cytoplasm</keyword>
<dbReference type="EC" id="2.7.1.48" evidence="5 16"/>
<feature type="binding site" evidence="16">
    <location>
        <begin position="13"/>
        <end position="20"/>
    </location>
    <ligand>
        <name>ATP</name>
        <dbReference type="ChEBI" id="CHEBI:30616"/>
    </ligand>
</feature>
<dbReference type="AlphaFoldDB" id="A0A858BRQ8"/>
<comment type="catalytic activity">
    <reaction evidence="14 17">
        <text>cytidine + ATP = CMP + ADP + H(+)</text>
        <dbReference type="Rhea" id="RHEA:24674"/>
        <dbReference type="ChEBI" id="CHEBI:15378"/>
        <dbReference type="ChEBI" id="CHEBI:17562"/>
        <dbReference type="ChEBI" id="CHEBI:30616"/>
        <dbReference type="ChEBI" id="CHEBI:60377"/>
        <dbReference type="ChEBI" id="CHEBI:456216"/>
        <dbReference type="EC" id="2.7.1.48"/>
    </reaction>
</comment>
<protein>
    <recommendedName>
        <fullName evidence="6 16">Uridine kinase</fullName>
        <ecNumber evidence="5 16">2.7.1.48</ecNumber>
    </recommendedName>
    <alternativeName>
        <fullName evidence="12 16">Cytidine monophosphokinase</fullName>
    </alternativeName>
    <alternativeName>
        <fullName evidence="13 16">Uridine monophosphokinase</fullName>
    </alternativeName>
</protein>
<comment type="similarity">
    <text evidence="4 16 17">Belongs to the uridine kinase family.</text>
</comment>
<keyword evidence="11 16" id="KW-0067">ATP-binding</keyword>
<organism evidence="19 20">
    <name type="scientific">Aminipila butyrica</name>
    <dbReference type="NCBI Taxonomy" id="433296"/>
    <lineage>
        <taxon>Bacteria</taxon>
        <taxon>Bacillati</taxon>
        <taxon>Bacillota</taxon>
        <taxon>Clostridia</taxon>
        <taxon>Peptostreptococcales</taxon>
        <taxon>Anaerovoracaceae</taxon>
        <taxon>Aminipila</taxon>
    </lineage>
</organism>
<keyword evidence="8 16" id="KW-0808">Transferase</keyword>
<dbReference type="CDD" id="cd02023">
    <property type="entry name" value="UMPK"/>
    <property type="match status" value="1"/>
</dbReference>
<dbReference type="GO" id="GO:0044206">
    <property type="term" value="P:UMP salvage"/>
    <property type="evidence" value="ECO:0007669"/>
    <property type="project" value="UniProtKB-UniRule"/>
</dbReference>
<evidence type="ECO:0000256" key="9">
    <source>
        <dbReference type="ARBA" id="ARBA00022741"/>
    </source>
</evidence>
<dbReference type="Gene3D" id="3.40.50.300">
    <property type="entry name" value="P-loop containing nucleotide triphosphate hydrolases"/>
    <property type="match status" value="1"/>
</dbReference>
<evidence type="ECO:0000256" key="4">
    <source>
        <dbReference type="ARBA" id="ARBA00005408"/>
    </source>
</evidence>
<dbReference type="GO" id="GO:0044211">
    <property type="term" value="P:CTP salvage"/>
    <property type="evidence" value="ECO:0007669"/>
    <property type="project" value="UniProtKB-UniRule"/>
</dbReference>
<evidence type="ECO:0000256" key="15">
    <source>
        <dbReference type="ARBA" id="ARBA00048909"/>
    </source>
</evidence>
<dbReference type="NCBIfam" id="TIGR00235">
    <property type="entry name" value="udk"/>
    <property type="match status" value="1"/>
</dbReference>
<keyword evidence="10 16" id="KW-0418">Kinase</keyword>
<dbReference type="UniPathway" id="UPA00579">
    <property type="reaction ID" value="UER00640"/>
</dbReference>
<dbReference type="NCBIfam" id="NF004018">
    <property type="entry name" value="PRK05480.1"/>
    <property type="match status" value="1"/>
</dbReference>
<evidence type="ECO:0000256" key="7">
    <source>
        <dbReference type="ARBA" id="ARBA00022490"/>
    </source>
</evidence>
<dbReference type="InterPro" id="IPR006083">
    <property type="entry name" value="PRK/URK"/>
</dbReference>
<proteinExistence type="inferred from homology"/>
<gene>
    <name evidence="16 19" type="primary">udk</name>
    <name evidence="19" type="ORF">Ami103574_01175</name>
</gene>
<keyword evidence="9 16" id="KW-0547">Nucleotide-binding</keyword>
<dbReference type="HAMAP" id="MF_00551">
    <property type="entry name" value="Uridine_kinase"/>
    <property type="match status" value="1"/>
</dbReference>
<dbReference type="EMBL" id="CP048649">
    <property type="protein sequence ID" value="QIB68002.1"/>
    <property type="molecule type" value="Genomic_DNA"/>
</dbReference>
<dbReference type="GO" id="GO:0004849">
    <property type="term" value="F:uridine kinase activity"/>
    <property type="evidence" value="ECO:0007669"/>
    <property type="project" value="UniProtKB-UniRule"/>
</dbReference>
<name>A0A858BRQ8_9FIRM</name>
<sequence length="208" mass="24021">MKQTSVIVIGIAGGTGSGKSTLIQKIQEEFCDNVTVISHDSYYKARSDRSFEQRAQLNYDHPDAFDTDLMIQHIKQLKSWEDAWCPVYDFTIYDRTAEQVRLKPTKVIVSEGILIFENRELLDLLDIKVFVDTDADVRIIRRILRDVKERGRTLDSVVNQYLTTVKPMHEQFVEPSKKYADIIIPEGGFNMVALQMLNQRIHALLDEE</sequence>
<evidence type="ECO:0000313" key="19">
    <source>
        <dbReference type="EMBL" id="QIB68002.1"/>
    </source>
</evidence>
<dbReference type="PANTHER" id="PTHR10285">
    <property type="entry name" value="URIDINE KINASE"/>
    <property type="match status" value="1"/>
</dbReference>
<dbReference type="RefSeq" id="WP_163064921.1">
    <property type="nucleotide sequence ID" value="NZ_CP048649.1"/>
</dbReference>
<comment type="catalytic activity">
    <reaction evidence="15 16 17">
        <text>uridine + ATP = UMP + ADP + H(+)</text>
        <dbReference type="Rhea" id="RHEA:16825"/>
        <dbReference type="ChEBI" id="CHEBI:15378"/>
        <dbReference type="ChEBI" id="CHEBI:16704"/>
        <dbReference type="ChEBI" id="CHEBI:30616"/>
        <dbReference type="ChEBI" id="CHEBI:57865"/>
        <dbReference type="ChEBI" id="CHEBI:456216"/>
        <dbReference type="EC" id="2.7.1.48"/>
    </reaction>
</comment>
<evidence type="ECO:0000256" key="14">
    <source>
        <dbReference type="ARBA" id="ARBA00047436"/>
    </source>
</evidence>
<dbReference type="InterPro" id="IPR027417">
    <property type="entry name" value="P-loop_NTPase"/>
</dbReference>
<evidence type="ECO:0000256" key="12">
    <source>
        <dbReference type="ARBA" id="ARBA00030641"/>
    </source>
</evidence>
<comment type="pathway">
    <text evidence="3 16 17">Pyrimidine metabolism; CTP biosynthesis via salvage pathway; CTP from cytidine: step 1/3.</text>
</comment>
<dbReference type="KEGG" id="abut:Ami103574_01175"/>
<keyword evidence="20" id="KW-1185">Reference proteome</keyword>
<evidence type="ECO:0000256" key="16">
    <source>
        <dbReference type="HAMAP-Rule" id="MF_00551"/>
    </source>
</evidence>
<comment type="subcellular location">
    <subcellularLocation>
        <location evidence="1 16 17">Cytoplasm</location>
    </subcellularLocation>
</comment>
<evidence type="ECO:0000256" key="13">
    <source>
        <dbReference type="ARBA" id="ARBA00031452"/>
    </source>
</evidence>
<dbReference type="GO" id="GO:0005737">
    <property type="term" value="C:cytoplasm"/>
    <property type="evidence" value="ECO:0007669"/>
    <property type="project" value="UniProtKB-SubCell"/>
</dbReference>
<evidence type="ECO:0000256" key="3">
    <source>
        <dbReference type="ARBA" id="ARBA00004784"/>
    </source>
</evidence>
<dbReference type="GO" id="GO:0005524">
    <property type="term" value="F:ATP binding"/>
    <property type="evidence" value="ECO:0007669"/>
    <property type="project" value="UniProtKB-UniRule"/>
</dbReference>
<reference evidence="19 20" key="1">
    <citation type="submission" date="2020-02" db="EMBL/GenBank/DDBJ databases">
        <authorList>
            <person name="Kim Y.B."/>
            <person name="Roh S.W."/>
        </authorList>
    </citation>
    <scope>NUCLEOTIDE SEQUENCE [LARGE SCALE GENOMIC DNA]</scope>
    <source>
        <strain evidence="19 20">DSM 103574</strain>
    </source>
</reference>
<evidence type="ECO:0000313" key="20">
    <source>
        <dbReference type="Proteomes" id="UP000466848"/>
    </source>
</evidence>